<reference evidence="12" key="1">
    <citation type="journal article" date="2019" name="Int. J. Syst. Evol. Microbiol.">
        <title>The Global Catalogue of Microorganisms (GCM) 10K type strain sequencing project: providing services to taxonomists for standard genome sequencing and annotation.</title>
        <authorList>
            <consortium name="The Broad Institute Genomics Platform"/>
            <consortium name="The Broad Institute Genome Sequencing Center for Infectious Disease"/>
            <person name="Wu L."/>
            <person name="Ma J."/>
        </authorList>
    </citation>
    <scope>NUCLEOTIDE SEQUENCE [LARGE SCALE GENOMIC DNA]</scope>
    <source>
        <strain evidence="12">JCM 17342</strain>
    </source>
</reference>
<evidence type="ECO:0000256" key="6">
    <source>
        <dbReference type="ARBA" id="ARBA00023295"/>
    </source>
</evidence>
<comment type="similarity">
    <text evidence="2">Belongs to the glycosyl hydrolase 81 family.</text>
</comment>
<evidence type="ECO:0000259" key="10">
    <source>
        <dbReference type="Pfam" id="PF17652"/>
    </source>
</evidence>
<evidence type="ECO:0000256" key="1">
    <source>
        <dbReference type="ARBA" id="ARBA00000382"/>
    </source>
</evidence>
<feature type="domain" description="Glycosyl hydrolase family 81 C-terminal" evidence="10">
    <location>
        <begin position="385"/>
        <end position="694"/>
    </location>
</feature>
<dbReference type="Gene3D" id="2.70.98.30">
    <property type="entry name" value="Golgi alpha-mannosidase II, domain 4"/>
    <property type="match status" value="1"/>
</dbReference>
<keyword evidence="5" id="KW-0119">Carbohydrate metabolism</keyword>
<keyword evidence="7" id="KW-0961">Cell wall biogenesis/degradation</keyword>
<comment type="caution">
    <text evidence="11">The sequence shown here is derived from an EMBL/GenBank/DDBJ whole genome shotgun (WGS) entry which is preliminary data.</text>
</comment>
<sequence length="938" mass="99455">MGYRSGLRPALVAAVVLLATVTPVLPASAEPVGAGSYTTSLPAGAALPTACSDLATNPRRHLTANAPAGAVPTNDWWSSLVYKRTECAFSDNLMAHPFSFDTVAGGLGVDYATTPTITGTATGVGEYHYQYGADFTLGVTGLNAPEAKVDGWTDWTVSPFWSDGARTLRATIGHGSPFVYAKVTGGDARLSFSAAPNVWQNNGSRIGFSVDGHDYVAYAPSGATWNVGGNAITSSLAGKGFFSVAVLPGGSDRVALANSYGAYAHAHITGTRVSWNYDQAASAVRATYAFTTQALEGSATGTVVSLYPHQWQNLSGGGTPIANTYISPRGPMKTIVGTSSFTTSTRYNGVLPELPSVAMTGGDLTTLNGFLDQAAQGDPFAGFNNDTYWTGKAVGRAARIAEIADQVNRTDVRDKMLNAIRARLTDWFTASPGKSERVFYYDRNWGTLIGYPASYGSDTDLNDHHFHYGYYIAAAATLAKFDRNWAAGGQYGGMVDLLIRDANNYDRNDTRFPFLRDFDIFAGHDWAAGHGAFFAGNNQESSSEGMNFANALIQWGQVTGNNAVRDAGLYIYTTQASAIQNYWFDPQDQAFPQGFEHSTVGMVWGDGGAYSTWFTAEPEKIHGINMLPITGGSLYLGHNPSYIDRNVAEIVRNSGSQPKVWQDIIWSFQALSKPDEALNSFRSTNYTPEEGESRAHTFHWLRNLSALGQVDTSITANHPLHAVFSKGGTKTYVASNLGTSPITVTFSNGTTLNVPAGKTVTTGGGGTVDPVPTPTTLHVTSPDKLSVTSGSGALNDAVSSAGGRNFDGVPTNARAYTTCGISGTVDPAKQTQFSLNVDSGTGVGNGVQARISYDPNGSGNYTRTETYRYFATDPVNGWENYTQASGIQAQSGTLTNLSNGCVKLEIWSAIGSGNTSLRASATAGEGRQSTVVIPLTGR</sequence>
<keyword evidence="9" id="KW-0732">Signal</keyword>
<dbReference type="PANTHER" id="PTHR31983">
    <property type="entry name" value="ENDO-1,3(4)-BETA-GLUCANASE 1"/>
    <property type="match status" value="1"/>
</dbReference>
<dbReference type="InterPro" id="IPR005200">
    <property type="entry name" value="Endo-beta-glucanase"/>
</dbReference>
<name>A0ABP7TCC8_9PSEU</name>
<protein>
    <recommendedName>
        <fullName evidence="3">glucan endo-1,3-beta-D-glucosidase</fullName>
        <ecNumber evidence="3">3.2.1.39</ecNumber>
    </recommendedName>
</protein>
<evidence type="ECO:0000256" key="5">
    <source>
        <dbReference type="ARBA" id="ARBA00023277"/>
    </source>
</evidence>
<keyword evidence="12" id="KW-1185">Reference proteome</keyword>
<keyword evidence="6" id="KW-0326">Glycosidase</keyword>
<evidence type="ECO:0000313" key="11">
    <source>
        <dbReference type="EMBL" id="GAA4024216.1"/>
    </source>
</evidence>
<comment type="catalytic activity">
    <reaction evidence="1">
        <text>Hydrolysis of (1-&gt;3)-beta-D-glucosidic linkages in (1-&gt;3)-beta-D-glucans.</text>
        <dbReference type="EC" id="3.2.1.39"/>
    </reaction>
</comment>
<proteinExistence type="inferred from homology"/>
<evidence type="ECO:0000256" key="2">
    <source>
        <dbReference type="ARBA" id="ARBA00010730"/>
    </source>
</evidence>
<dbReference type="EMBL" id="BAABAL010000018">
    <property type="protein sequence ID" value="GAA4024216.1"/>
    <property type="molecule type" value="Genomic_DNA"/>
</dbReference>
<feature type="chain" id="PRO_5046067514" description="glucan endo-1,3-beta-D-glucosidase" evidence="9">
    <location>
        <begin position="30"/>
        <end position="938"/>
    </location>
</feature>
<keyword evidence="4" id="KW-0378">Hydrolase</keyword>
<dbReference type="InterPro" id="IPR040720">
    <property type="entry name" value="GH81_C"/>
</dbReference>
<keyword evidence="8" id="KW-0624">Polysaccharide degradation</keyword>
<organism evidence="11 12">
    <name type="scientific">Allokutzneria multivorans</name>
    <dbReference type="NCBI Taxonomy" id="1142134"/>
    <lineage>
        <taxon>Bacteria</taxon>
        <taxon>Bacillati</taxon>
        <taxon>Actinomycetota</taxon>
        <taxon>Actinomycetes</taxon>
        <taxon>Pseudonocardiales</taxon>
        <taxon>Pseudonocardiaceae</taxon>
        <taxon>Allokutzneria</taxon>
    </lineage>
</organism>
<evidence type="ECO:0000256" key="7">
    <source>
        <dbReference type="ARBA" id="ARBA00023316"/>
    </source>
</evidence>
<evidence type="ECO:0000256" key="8">
    <source>
        <dbReference type="ARBA" id="ARBA00023326"/>
    </source>
</evidence>
<dbReference type="Proteomes" id="UP001501747">
    <property type="component" value="Unassembled WGS sequence"/>
</dbReference>
<evidence type="ECO:0000313" key="12">
    <source>
        <dbReference type="Proteomes" id="UP001501747"/>
    </source>
</evidence>
<accession>A0ABP7TCC8</accession>
<feature type="signal peptide" evidence="9">
    <location>
        <begin position="1"/>
        <end position="29"/>
    </location>
</feature>
<dbReference type="Pfam" id="PF17652">
    <property type="entry name" value="Glyco_hydro81C"/>
    <property type="match status" value="1"/>
</dbReference>
<evidence type="ECO:0000256" key="4">
    <source>
        <dbReference type="ARBA" id="ARBA00022801"/>
    </source>
</evidence>
<dbReference type="EC" id="3.2.1.39" evidence="3"/>
<gene>
    <name evidence="11" type="ORF">GCM10022247_55900</name>
</gene>
<evidence type="ECO:0000256" key="9">
    <source>
        <dbReference type="SAM" id="SignalP"/>
    </source>
</evidence>
<dbReference type="PANTHER" id="PTHR31983:SF0">
    <property type="entry name" value="GLUCAN ENDO-1,3-BETA-D-GLUCOSIDASE 2"/>
    <property type="match status" value="1"/>
</dbReference>
<dbReference type="PROSITE" id="PS52008">
    <property type="entry name" value="GH81"/>
    <property type="match status" value="1"/>
</dbReference>
<evidence type="ECO:0000256" key="3">
    <source>
        <dbReference type="ARBA" id="ARBA00012780"/>
    </source>
</evidence>